<dbReference type="OrthoDB" id="2401408at2759"/>
<gene>
    <name evidence="7" type="ORF">ALEPTO_LOCUS6584</name>
</gene>
<feature type="coiled-coil region" evidence="5">
    <location>
        <begin position="112"/>
        <end position="167"/>
    </location>
</feature>
<dbReference type="InterPro" id="IPR010666">
    <property type="entry name" value="Znf_GRF"/>
</dbReference>
<protein>
    <submittedName>
        <fullName evidence="7">12179_t:CDS:1</fullName>
    </submittedName>
</protein>
<dbReference type="Pfam" id="PF06839">
    <property type="entry name" value="Zn_ribbon_GRF"/>
    <property type="match status" value="1"/>
</dbReference>
<evidence type="ECO:0000256" key="1">
    <source>
        <dbReference type="ARBA" id="ARBA00022723"/>
    </source>
</evidence>
<organism evidence="7 8">
    <name type="scientific">Ambispora leptoticha</name>
    <dbReference type="NCBI Taxonomy" id="144679"/>
    <lineage>
        <taxon>Eukaryota</taxon>
        <taxon>Fungi</taxon>
        <taxon>Fungi incertae sedis</taxon>
        <taxon>Mucoromycota</taxon>
        <taxon>Glomeromycotina</taxon>
        <taxon>Glomeromycetes</taxon>
        <taxon>Archaeosporales</taxon>
        <taxon>Ambisporaceae</taxon>
        <taxon>Ambispora</taxon>
    </lineage>
</organism>
<proteinExistence type="predicted"/>
<evidence type="ECO:0000256" key="3">
    <source>
        <dbReference type="ARBA" id="ARBA00022833"/>
    </source>
</evidence>
<dbReference type="PROSITE" id="PS51999">
    <property type="entry name" value="ZF_GRF"/>
    <property type="match status" value="1"/>
</dbReference>
<dbReference type="AlphaFoldDB" id="A0A9N9FZ29"/>
<evidence type="ECO:0000256" key="4">
    <source>
        <dbReference type="PROSITE-ProRule" id="PRU01343"/>
    </source>
</evidence>
<dbReference type="GO" id="GO:0008270">
    <property type="term" value="F:zinc ion binding"/>
    <property type="evidence" value="ECO:0007669"/>
    <property type="project" value="UniProtKB-KW"/>
</dbReference>
<evidence type="ECO:0000313" key="8">
    <source>
        <dbReference type="Proteomes" id="UP000789508"/>
    </source>
</evidence>
<keyword evidence="2 4" id="KW-0863">Zinc-finger</keyword>
<keyword evidence="1" id="KW-0479">Metal-binding</keyword>
<feature type="domain" description="GRF-type" evidence="6">
    <location>
        <begin position="10"/>
        <end position="56"/>
    </location>
</feature>
<dbReference type="EMBL" id="CAJVPS010002338">
    <property type="protein sequence ID" value="CAG8566014.1"/>
    <property type="molecule type" value="Genomic_DNA"/>
</dbReference>
<sequence length="179" mass="21396">MQSSSRKPDCYCSLPTTLWRAYKSDRNYGRWFWRCSKFGTEDDMEKCNYFKWADEKNDIIIIDNNNANSRDRGVTNISNNTVNNTNKKSLSPRQSKITLSPQSDVSFIERHLTRQDNRISTQERQNNELNDQLENARKEIEGLKSENNILRRENNLLKREIELTKEEIRYEIELKRRKI</sequence>
<keyword evidence="3" id="KW-0862">Zinc</keyword>
<keyword evidence="5" id="KW-0175">Coiled coil</keyword>
<comment type="caution">
    <text evidence="7">The sequence shown here is derived from an EMBL/GenBank/DDBJ whole genome shotgun (WGS) entry which is preliminary data.</text>
</comment>
<accession>A0A9N9FZ29</accession>
<evidence type="ECO:0000259" key="6">
    <source>
        <dbReference type="PROSITE" id="PS51999"/>
    </source>
</evidence>
<evidence type="ECO:0000256" key="5">
    <source>
        <dbReference type="SAM" id="Coils"/>
    </source>
</evidence>
<dbReference type="Proteomes" id="UP000789508">
    <property type="component" value="Unassembled WGS sequence"/>
</dbReference>
<keyword evidence="8" id="KW-1185">Reference proteome</keyword>
<evidence type="ECO:0000313" key="7">
    <source>
        <dbReference type="EMBL" id="CAG8566014.1"/>
    </source>
</evidence>
<name>A0A9N9FZ29_9GLOM</name>
<reference evidence="7" key="1">
    <citation type="submission" date="2021-06" db="EMBL/GenBank/DDBJ databases">
        <authorList>
            <person name="Kallberg Y."/>
            <person name="Tangrot J."/>
            <person name="Rosling A."/>
        </authorList>
    </citation>
    <scope>NUCLEOTIDE SEQUENCE</scope>
    <source>
        <strain evidence="7">FL130A</strain>
    </source>
</reference>
<evidence type="ECO:0000256" key="2">
    <source>
        <dbReference type="ARBA" id="ARBA00022771"/>
    </source>
</evidence>